<keyword evidence="3" id="KW-0393">Immunoglobulin domain</keyword>
<dbReference type="SUPFAM" id="SSF48726">
    <property type="entry name" value="Immunoglobulin"/>
    <property type="match status" value="2"/>
</dbReference>
<dbReference type="InterPro" id="IPR003599">
    <property type="entry name" value="Ig_sub"/>
</dbReference>
<reference evidence="5" key="1">
    <citation type="journal article" date="2021" name="Cell">
        <title>Tracing the genetic footprints of vertebrate landing in non-teleost ray-finned fishes.</title>
        <authorList>
            <person name="Bi X."/>
            <person name="Wang K."/>
            <person name="Yang L."/>
            <person name="Pan H."/>
            <person name="Jiang H."/>
            <person name="Wei Q."/>
            <person name="Fang M."/>
            <person name="Yu H."/>
            <person name="Zhu C."/>
            <person name="Cai Y."/>
            <person name="He Y."/>
            <person name="Gan X."/>
            <person name="Zeng H."/>
            <person name="Yu D."/>
            <person name="Zhu Y."/>
            <person name="Jiang H."/>
            <person name="Qiu Q."/>
            <person name="Yang H."/>
            <person name="Zhang Y.E."/>
            <person name="Wang W."/>
            <person name="Zhu M."/>
            <person name="He S."/>
            <person name="Zhang G."/>
        </authorList>
    </citation>
    <scope>NUCLEOTIDE SEQUENCE</scope>
    <source>
        <strain evidence="5">Pddl_001</strain>
    </source>
</reference>
<comment type="subcellular location">
    <subcellularLocation>
        <location evidence="1">Membrane</location>
    </subcellularLocation>
</comment>
<feature type="non-terminal residue" evidence="5">
    <location>
        <position position="1"/>
    </location>
</feature>
<dbReference type="Pfam" id="PF07686">
    <property type="entry name" value="V-set"/>
    <property type="match status" value="1"/>
</dbReference>
<evidence type="ECO:0000256" key="3">
    <source>
        <dbReference type="ARBA" id="ARBA00023319"/>
    </source>
</evidence>
<dbReference type="Gene3D" id="2.60.40.10">
    <property type="entry name" value="Immunoglobulins"/>
    <property type="match status" value="2"/>
</dbReference>
<feature type="domain" description="Ig-like" evidence="4">
    <location>
        <begin position="118"/>
        <end position="195"/>
    </location>
</feature>
<gene>
    <name evidence="5" type="primary">Btn1a1_4</name>
    <name evidence="5" type="ORF">GTO93_0021492</name>
</gene>
<dbReference type="InterPro" id="IPR013783">
    <property type="entry name" value="Ig-like_fold"/>
</dbReference>
<dbReference type="InterPro" id="IPR053896">
    <property type="entry name" value="BTN3A2-like_Ig-C"/>
</dbReference>
<dbReference type="InterPro" id="IPR013106">
    <property type="entry name" value="Ig_V-set"/>
</dbReference>
<dbReference type="PANTHER" id="PTHR24100">
    <property type="entry name" value="BUTYROPHILIN"/>
    <property type="match status" value="1"/>
</dbReference>
<dbReference type="InterPro" id="IPR050504">
    <property type="entry name" value="IgSF_BTN/MOG"/>
</dbReference>
<sequence length="246" mass="28235">MNNSVIARYNESILLHCRAVSEEIMKLFYFQWLRPPKTILYNFSNRTKEPLHFPRTTLVKTMVKQEFEVSLTINQLKPSDEGDYTCKVKTSHGMRFKNVTVELEAPYSDSSPDCMTKVKELTCVFSGGYPKGEIHWFDEQGNNVTNQASNSYNETGEGLFNISSSYHIGNHPSHSYNCSLWIPRSATYSATKQISSGKCVPDKHIGVKKYIYIYSITQWGSCDAPNPTISVCLEKCLFFLYRDIWQ</sequence>
<comment type="caution">
    <text evidence="5">The sequence shown here is derived from an EMBL/GenBank/DDBJ whole genome shotgun (WGS) entry which is preliminary data.</text>
</comment>
<keyword evidence="2" id="KW-0472">Membrane</keyword>
<evidence type="ECO:0000313" key="6">
    <source>
        <dbReference type="Proteomes" id="UP001166093"/>
    </source>
</evidence>
<dbReference type="EMBL" id="JAAWVQ010087632">
    <property type="protein sequence ID" value="MBN3279276.1"/>
    <property type="molecule type" value="Genomic_DNA"/>
</dbReference>
<keyword evidence="6" id="KW-1185">Reference proteome</keyword>
<feature type="domain" description="Ig-like" evidence="4">
    <location>
        <begin position="1"/>
        <end position="102"/>
    </location>
</feature>
<dbReference type="PROSITE" id="PS50835">
    <property type="entry name" value="IG_LIKE"/>
    <property type="match status" value="2"/>
</dbReference>
<dbReference type="SMART" id="SM00409">
    <property type="entry name" value="IG"/>
    <property type="match status" value="1"/>
</dbReference>
<dbReference type="Proteomes" id="UP001166093">
    <property type="component" value="Unassembled WGS sequence"/>
</dbReference>
<evidence type="ECO:0000256" key="2">
    <source>
        <dbReference type="ARBA" id="ARBA00023136"/>
    </source>
</evidence>
<feature type="non-terminal residue" evidence="5">
    <location>
        <position position="246"/>
    </location>
</feature>
<organism evidence="5 6">
    <name type="scientific">Polyodon spathula</name>
    <name type="common">North American paddlefish</name>
    <name type="synonym">Squalus spathula</name>
    <dbReference type="NCBI Taxonomy" id="7913"/>
    <lineage>
        <taxon>Eukaryota</taxon>
        <taxon>Metazoa</taxon>
        <taxon>Chordata</taxon>
        <taxon>Craniata</taxon>
        <taxon>Vertebrata</taxon>
        <taxon>Euteleostomi</taxon>
        <taxon>Actinopterygii</taxon>
        <taxon>Chondrostei</taxon>
        <taxon>Acipenseriformes</taxon>
        <taxon>Polyodontidae</taxon>
        <taxon>Polyodon</taxon>
    </lineage>
</organism>
<accession>A0ABS2XZA8</accession>
<evidence type="ECO:0000259" key="4">
    <source>
        <dbReference type="PROSITE" id="PS50835"/>
    </source>
</evidence>
<evidence type="ECO:0000256" key="1">
    <source>
        <dbReference type="ARBA" id="ARBA00004370"/>
    </source>
</evidence>
<dbReference type="PANTHER" id="PTHR24100:SF155">
    <property type="entry name" value="CD276 ANTIGEN"/>
    <property type="match status" value="1"/>
</dbReference>
<proteinExistence type="predicted"/>
<dbReference type="InterPro" id="IPR036179">
    <property type="entry name" value="Ig-like_dom_sf"/>
</dbReference>
<dbReference type="InterPro" id="IPR007110">
    <property type="entry name" value="Ig-like_dom"/>
</dbReference>
<evidence type="ECO:0000313" key="5">
    <source>
        <dbReference type="EMBL" id="MBN3279276.1"/>
    </source>
</evidence>
<protein>
    <submittedName>
        <fullName evidence="5">BT1A1 protein</fullName>
    </submittedName>
</protein>
<name>A0ABS2XZA8_POLSP</name>
<dbReference type="Pfam" id="PF22705">
    <property type="entry name" value="C2-set_3"/>
    <property type="match status" value="1"/>
</dbReference>